<evidence type="ECO:0000313" key="6">
    <source>
        <dbReference type="EMBL" id="KAF2228710.1"/>
    </source>
</evidence>
<dbReference type="SUPFAM" id="SSF52540">
    <property type="entry name" value="P-loop containing nucleoside triphosphate hydrolases"/>
    <property type="match status" value="1"/>
</dbReference>
<evidence type="ECO:0000256" key="2">
    <source>
        <dbReference type="SAM" id="Coils"/>
    </source>
</evidence>
<dbReference type="InterPro" id="IPR056693">
    <property type="entry name" value="DUF7791"/>
</dbReference>
<dbReference type="InterPro" id="IPR027417">
    <property type="entry name" value="P-loop_NTPase"/>
</dbReference>
<dbReference type="EMBL" id="ML991897">
    <property type="protein sequence ID" value="KAF2228710.1"/>
    <property type="molecule type" value="Genomic_DNA"/>
</dbReference>
<organism evidence="6 7">
    <name type="scientific">Viridothelium virens</name>
    <name type="common">Speckled blister lichen</name>
    <name type="synonym">Trypethelium virens</name>
    <dbReference type="NCBI Taxonomy" id="1048519"/>
    <lineage>
        <taxon>Eukaryota</taxon>
        <taxon>Fungi</taxon>
        <taxon>Dikarya</taxon>
        <taxon>Ascomycota</taxon>
        <taxon>Pezizomycotina</taxon>
        <taxon>Dothideomycetes</taxon>
        <taxon>Dothideomycetes incertae sedis</taxon>
        <taxon>Trypetheliales</taxon>
        <taxon>Trypetheliaceae</taxon>
        <taxon>Viridothelium</taxon>
    </lineage>
</organism>
<evidence type="ECO:0000256" key="3">
    <source>
        <dbReference type="SAM" id="MobiDB-lite"/>
    </source>
</evidence>
<keyword evidence="1" id="KW-0677">Repeat</keyword>
<feature type="domain" description="DUF7791" evidence="5">
    <location>
        <begin position="688"/>
        <end position="769"/>
    </location>
</feature>
<proteinExistence type="predicted"/>
<evidence type="ECO:0000259" key="4">
    <source>
        <dbReference type="Pfam" id="PF24883"/>
    </source>
</evidence>
<gene>
    <name evidence="6" type="ORF">EV356DRAFT_537856</name>
</gene>
<keyword evidence="2" id="KW-0175">Coiled coil</keyword>
<keyword evidence="7" id="KW-1185">Reference proteome</keyword>
<accession>A0A6A6GT96</accession>
<evidence type="ECO:0000259" key="5">
    <source>
        <dbReference type="Pfam" id="PF25053"/>
    </source>
</evidence>
<protein>
    <recommendedName>
        <fullName evidence="8">NACHT domain-containing protein</fullName>
    </recommendedName>
</protein>
<dbReference type="Pfam" id="PF24883">
    <property type="entry name" value="NPHP3_N"/>
    <property type="match status" value="1"/>
</dbReference>
<evidence type="ECO:0000256" key="1">
    <source>
        <dbReference type="ARBA" id="ARBA00022737"/>
    </source>
</evidence>
<evidence type="ECO:0000313" key="7">
    <source>
        <dbReference type="Proteomes" id="UP000800092"/>
    </source>
</evidence>
<feature type="domain" description="Nephrocystin 3-like N-terminal" evidence="4">
    <location>
        <begin position="350"/>
        <end position="520"/>
    </location>
</feature>
<dbReference type="Proteomes" id="UP000800092">
    <property type="component" value="Unassembled WGS sequence"/>
</dbReference>
<dbReference type="Gene3D" id="3.40.50.300">
    <property type="entry name" value="P-loop containing nucleotide triphosphate hydrolases"/>
    <property type="match status" value="1"/>
</dbReference>
<feature type="region of interest" description="Disordered" evidence="3">
    <location>
        <begin position="265"/>
        <end position="342"/>
    </location>
</feature>
<reference evidence="6" key="1">
    <citation type="journal article" date="2020" name="Stud. Mycol.">
        <title>101 Dothideomycetes genomes: a test case for predicting lifestyles and emergence of pathogens.</title>
        <authorList>
            <person name="Haridas S."/>
            <person name="Albert R."/>
            <person name="Binder M."/>
            <person name="Bloem J."/>
            <person name="Labutti K."/>
            <person name="Salamov A."/>
            <person name="Andreopoulos B."/>
            <person name="Baker S."/>
            <person name="Barry K."/>
            <person name="Bills G."/>
            <person name="Bluhm B."/>
            <person name="Cannon C."/>
            <person name="Castanera R."/>
            <person name="Culley D."/>
            <person name="Daum C."/>
            <person name="Ezra D."/>
            <person name="Gonzalez J."/>
            <person name="Henrissat B."/>
            <person name="Kuo A."/>
            <person name="Liang C."/>
            <person name="Lipzen A."/>
            <person name="Lutzoni F."/>
            <person name="Magnuson J."/>
            <person name="Mondo S."/>
            <person name="Nolan M."/>
            <person name="Ohm R."/>
            <person name="Pangilinan J."/>
            <person name="Park H.-J."/>
            <person name="Ramirez L."/>
            <person name="Alfaro M."/>
            <person name="Sun H."/>
            <person name="Tritt A."/>
            <person name="Yoshinaga Y."/>
            <person name="Zwiers L.-H."/>
            <person name="Turgeon B."/>
            <person name="Goodwin S."/>
            <person name="Spatafora J."/>
            <person name="Crous P."/>
            <person name="Grigoriev I."/>
        </authorList>
    </citation>
    <scope>NUCLEOTIDE SEQUENCE</scope>
    <source>
        <strain evidence="6">Tuck. ex Michener</strain>
    </source>
</reference>
<evidence type="ECO:0008006" key="8">
    <source>
        <dbReference type="Google" id="ProtNLM"/>
    </source>
</evidence>
<dbReference type="OrthoDB" id="3694244at2759"/>
<feature type="compositionally biased region" description="Basic and acidic residues" evidence="3">
    <location>
        <begin position="325"/>
        <end position="342"/>
    </location>
</feature>
<dbReference type="Pfam" id="PF25053">
    <property type="entry name" value="DUF7791"/>
    <property type="match status" value="1"/>
</dbReference>
<sequence length="1163" mass="133026">MDPLSAMGVAGNIIAFVEFTSKLVSKAYEIYLSTARMTDEHADLANVIEDVHAVTRRLGSSAGPAVTDDEAALINLVNKCRKLSEDLIRALERLQTKKPMSKSESFHVAWRAMREKGNLESLEKRIGRYRRQILDRIVVMMSEDTSSMYKLLQQSMKTNEASALQSRKELQELRGKVLALVKKLRLDEVENQVGPENTIEPVRMPGARRASLVEVHNMLLRVTQVTATISREDWILNKLSFDEMHDRELSIEDAHAKTFRWLLCDPSDENPDKDARDEKTSSKVPKTEALGSKHGLDDPLKPESSPSELSPKDGSDFPKSSEASEAPKDDASQREVEEQEREERKKTRLKFLCWLNSGSGVFHIIGKLGSGKSTLMKFLSEEAHTKEQLRKWAGGKRLVFSQFFFWASGSPIQRSLEGLYRSILWEMLRECPGLMREVFPHCWDTDFNPKNDRLPDRPFSTSELVAAFELLIRSKTVFEKHKVCFFIDGLDEYDGDHWKLARSLQIWSDVDDLKICVSSRPHNEFIHTFTHPSQLLPLHGLTRQDIQKFVEDEFERDERFLSVCAHDKRYARLVESLVNKAEGVFLWVRLVMRELLTGMGNSYSISQLEEELDQLPEGLETLFRKLLTSIRRPDRMRAARTFLILTSELSFRDINRLVVVHAVIDELSDPHYNAELLYSAELGLPITGEDVGRMTHTMQDRLNSRCKGLIQISKRSAFVSNKLARLNFIHRSVYEFVTMHDVRADLKQTAGPSFDPAKFMCMASLRLLKGSYRLVETDQRAEPEENSSRFNAWDKEVAFGSYFWLLEKFAMPILMMTSQTETEASCRYLRELEAASELLMKLSTCLPTTPAPKVSVFLGELGCEQMAIKFLSDSNAVEAQGWAWLGLCTLFGARRFVLDRVSQCPELLRPSARIDLLLLASVGTRIRAMDLAVKHALEESLLEQGISPNWPLSDLPRCVPVMPPFPRFFEDHQTTWTMFLRLAATWLQSRHKIPEDYLAGIEAVCKSIEHYLEFGADPTVVFVGYQIVFPKEKPDGRSPGKHSEIVGPLYFDLGQLFEVWDPPSKQDLLALWDRKHQPLHKSWGMSLNLTRKFWQSISVSKIPRIDTESLRLSLFFTATVLSANDLPKMDVSDAKRWSRTSTVGEWVLGSNDVSFEKIWWIRI</sequence>
<dbReference type="AlphaFoldDB" id="A0A6A6GT96"/>
<dbReference type="PANTHER" id="PTHR10039:SF5">
    <property type="entry name" value="NACHT DOMAIN-CONTAINING PROTEIN"/>
    <property type="match status" value="1"/>
</dbReference>
<dbReference type="PANTHER" id="PTHR10039">
    <property type="entry name" value="AMELOGENIN"/>
    <property type="match status" value="1"/>
</dbReference>
<dbReference type="InterPro" id="IPR056884">
    <property type="entry name" value="NPHP3-like_N"/>
</dbReference>
<name>A0A6A6GT96_VIRVR</name>
<feature type="coiled-coil region" evidence="2">
    <location>
        <begin position="77"/>
        <end position="132"/>
    </location>
</feature>
<feature type="compositionally biased region" description="Basic and acidic residues" evidence="3">
    <location>
        <begin position="270"/>
        <end position="281"/>
    </location>
</feature>